<dbReference type="Pfam" id="PF16117">
    <property type="entry name" value="DUF4833"/>
    <property type="match status" value="1"/>
</dbReference>
<keyword evidence="3" id="KW-1185">Reference proteome</keyword>
<accession>A0A512BEJ3</accession>
<name>A0A512BEJ3_9BACT</name>
<dbReference type="InterPro" id="IPR032269">
    <property type="entry name" value="DUF4833"/>
</dbReference>
<evidence type="ECO:0000259" key="1">
    <source>
        <dbReference type="Pfam" id="PF16117"/>
    </source>
</evidence>
<sequence length="179" mass="20821">MNRVIYKRGAILFFLGWFTTLAVIAQDKFPVPVVGPNQLFYLQRTANTNTIICELNYNNNVLDMEEPVHVYWIRYTDKGQKEELNFVQKKFAYGIKSTPISKDKYELNFVSYKKFPMLLMKGANNKYNVYGTINQKQAIINRIFVKINGGSFWSPNVEYVEIKGVDPSSGKEVIERRKI</sequence>
<comment type="caution">
    <text evidence="2">The sequence shown here is derived from an EMBL/GenBank/DDBJ whole genome shotgun (WGS) entry which is preliminary data.</text>
</comment>
<evidence type="ECO:0000313" key="3">
    <source>
        <dbReference type="Proteomes" id="UP000321513"/>
    </source>
</evidence>
<protein>
    <recommendedName>
        <fullName evidence="1">DUF4833 domain-containing protein</fullName>
    </recommendedName>
</protein>
<reference evidence="2 3" key="1">
    <citation type="submission" date="2019-07" db="EMBL/GenBank/DDBJ databases">
        <title>Whole genome shotgun sequence of Segetibacter aerophilus NBRC 106135.</title>
        <authorList>
            <person name="Hosoyama A."/>
            <person name="Uohara A."/>
            <person name="Ohji S."/>
            <person name="Ichikawa N."/>
        </authorList>
    </citation>
    <scope>NUCLEOTIDE SEQUENCE [LARGE SCALE GENOMIC DNA]</scope>
    <source>
        <strain evidence="2 3">NBRC 106135</strain>
    </source>
</reference>
<organism evidence="2 3">
    <name type="scientific">Segetibacter aerophilus</name>
    <dbReference type="NCBI Taxonomy" id="670293"/>
    <lineage>
        <taxon>Bacteria</taxon>
        <taxon>Pseudomonadati</taxon>
        <taxon>Bacteroidota</taxon>
        <taxon>Chitinophagia</taxon>
        <taxon>Chitinophagales</taxon>
        <taxon>Chitinophagaceae</taxon>
        <taxon>Segetibacter</taxon>
    </lineage>
</organism>
<dbReference type="Proteomes" id="UP000321513">
    <property type="component" value="Unassembled WGS sequence"/>
</dbReference>
<evidence type="ECO:0000313" key="2">
    <source>
        <dbReference type="EMBL" id="GEO10386.1"/>
    </source>
</evidence>
<dbReference type="AlphaFoldDB" id="A0A512BEJ3"/>
<gene>
    <name evidence="2" type="ORF">SAE01_28820</name>
</gene>
<dbReference type="RefSeq" id="WP_147204499.1">
    <property type="nucleotide sequence ID" value="NZ_BJYT01000010.1"/>
</dbReference>
<dbReference type="OrthoDB" id="9785831at2"/>
<proteinExistence type="predicted"/>
<feature type="domain" description="DUF4833" evidence="1">
    <location>
        <begin position="40"/>
        <end position="176"/>
    </location>
</feature>
<dbReference type="EMBL" id="BJYT01000010">
    <property type="protein sequence ID" value="GEO10386.1"/>
    <property type="molecule type" value="Genomic_DNA"/>
</dbReference>